<dbReference type="AlphaFoldDB" id="A0A915KP99"/>
<protein>
    <recommendedName>
        <fullName evidence="4">6-phosphofructokinase</fullName>
        <ecNumber evidence="4">2.7.1.11</ecNumber>
    </recommendedName>
</protein>
<keyword evidence="9" id="KW-0418">Kinase</keyword>
<evidence type="ECO:0000256" key="1">
    <source>
        <dbReference type="ARBA" id="ARBA00001946"/>
    </source>
</evidence>
<accession>A0A915KP99</accession>
<keyword evidence="7" id="KW-0479">Metal-binding</keyword>
<keyword evidence="8" id="KW-0547">Nucleotide-binding</keyword>
<keyword evidence="12" id="KW-0324">Glycolysis</keyword>
<dbReference type="SUPFAM" id="SSF53784">
    <property type="entry name" value="Phosphofructokinase"/>
    <property type="match status" value="1"/>
</dbReference>
<dbReference type="GO" id="GO:0016208">
    <property type="term" value="F:AMP binding"/>
    <property type="evidence" value="ECO:0007669"/>
    <property type="project" value="TreeGrafter"/>
</dbReference>
<evidence type="ECO:0000256" key="6">
    <source>
        <dbReference type="ARBA" id="ARBA00022679"/>
    </source>
</evidence>
<dbReference type="PRINTS" id="PR00476">
    <property type="entry name" value="PHFRCTKINASE"/>
</dbReference>
<dbReference type="EC" id="2.7.1.11" evidence="4"/>
<dbReference type="PANTHER" id="PTHR13697">
    <property type="entry name" value="PHOSPHOFRUCTOKINASE"/>
    <property type="match status" value="1"/>
</dbReference>
<dbReference type="WBParaSite" id="nRc.2.0.1.t40692-RA">
    <property type="protein sequence ID" value="nRc.2.0.1.t40692-RA"/>
    <property type="gene ID" value="nRc.2.0.1.g40692"/>
</dbReference>
<keyword evidence="6" id="KW-0808">Transferase</keyword>
<evidence type="ECO:0000259" key="14">
    <source>
        <dbReference type="Pfam" id="PF00365"/>
    </source>
</evidence>
<evidence type="ECO:0000256" key="3">
    <source>
        <dbReference type="ARBA" id="ARBA00004679"/>
    </source>
</evidence>
<evidence type="ECO:0000256" key="7">
    <source>
        <dbReference type="ARBA" id="ARBA00022723"/>
    </source>
</evidence>
<name>A0A915KP99_ROMCU</name>
<dbReference type="Pfam" id="PF00365">
    <property type="entry name" value="PFK"/>
    <property type="match status" value="1"/>
</dbReference>
<dbReference type="InterPro" id="IPR022953">
    <property type="entry name" value="ATP_PFK"/>
</dbReference>
<comment type="cofactor">
    <cofactor evidence="1">
        <name>Mg(2+)</name>
        <dbReference type="ChEBI" id="CHEBI:18420"/>
    </cofactor>
</comment>
<dbReference type="GO" id="GO:0005524">
    <property type="term" value="F:ATP binding"/>
    <property type="evidence" value="ECO:0007669"/>
    <property type="project" value="UniProtKB-KW"/>
</dbReference>
<evidence type="ECO:0000313" key="16">
    <source>
        <dbReference type="WBParaSite" id="nRc.2.0.1.t40692-RA"/>
    </source>
</evidence>
<keyword evidence="10" id="KW-0067">ATP-binding</keyword>
<evidence type="ECO:0000256" key="5">
    <source>
        <dbReference type="ARBA" id="ARBA00022490"/>
    </source>
</evidence>
<dbReference type="OMA" id="GEKCGYL"/>
<keyword evidence="5" id="KW-0963">Cytoplasm</keyword>
<evidence type="ECO:0000256" key="9">
    <source>
        <dbReference type="ARBA" id="ARBA00022777"/>
    </source>
</evidence>
<dbReference type="GO" id="GO:0070095">
    <property type="term" value="F:fructose-6-phosphate binding"/>
    <property type="evidence" value="ECO:0007669"/>
    <property type="project" value="TreeGrafter"/>
</dbReference>
<evidence type="ECO:0000256" key="4">
    <source>
        <dbReference type="ARBA" id="ARBA00012055"/>
    </source>
</evidence>
<sequence length="64" mass="6931">TDTALNEICGAIDKIKQSATGTRRRVFIIETMGGYCGYLATVSALSSGADNAYIFEEKFTVDDM</sequence>
<reference evidence="16" key="1">
    <citation type="submission" date="2022-11" db="UniProtKB">
        <authorList>
            <consortium name="WormBaseParasite"/>
        </authorList>
    </citation>
    <scope>IDENTIFICATION</scope>
</reference>
<dbReference type="GO" id="GO:0061621">
    <property type="term" value="P:canonical glycolysis"/>
    <property type="evidence" value="ECO:0007669"/>
    <property type="project" value="TreeGrafter"/>
</dbReference>
<dbReference type="InterPro" id="IPR000023">
    <property type="entry name" value="Phosphofructokinase_dom"/>
</dbReference>
<dbReference type="Proteomes" id="UP000887565">
    <property type="component" value="Unplaced"/>
</dbReference>
<evidence type="ECO:0000256" key="8">
    <source>
        <dbReference type="ARBA" id="ARBA00022741"/>
    </source>
</evidence>
<dbReference type="GO" id="GO:0042802">
    <property type="term" value="F:identical protein binding"/>
    <property type="evidence" value="ECO:0007669"/>
    <property type="project" value="TreeGrafter"/>
</dbReference>
<evidence type="ECO:0000256" key="2">
    <source>
        <dbReference type="ARBA" id="ARBA00004496"/>
    </source>
</evidence>
<dbReference type="GO" id="GO:0046872">
    <property type="term" value="F:metal ion binding"/>
    <property type="evidence" value="ECO:0007669"/>
    <property type="project" value="UniProtKB-KW"/>
</dbReference>
<proteinExistence type="predicted"/>
<keyword evidence="15" id="KW-1185">Reference proteome</keyword>
<comment type="catalytic activity">
    <reaction evidence="13">
        <text>beta-D-fructose 6-phosphate + ATP = beta-D-fructose 1,6-bisphosphate + ADP + H(+)</text>
        <dbReference type="Rhea" id="RHEA:16109"/>
        <dbReference type="ChEBI" id="CHEBI:15378"/>
        <dbReference type="ChEBI" id="CHEBI:30616"/>
        <dbReference type="ChEBI" id="CHEBI:32966"/>
        <dbReference type="ChEBI" id="CHEBI:57634"/>
        <dbReference type="ChEBI" id="CHEBI:456216"/>
        <dbReference type="EC" id="2.7.1.11"/>
    </reaction>
</comment>
<organism evidence="15 16">
    <name type="scientific">Romanomermis culicivorax</name>
    <name type="common">Nematode worm</name>
    <dbReference type="NCBI Taxonomy" id="13658"/>
    <lineage>
        <taxon>Eukaryota</taxon>
        <taxon>Metazoa</taxon>
        <taxon>Ecdysozoa</taxon>
        <taxon>Nematoda</taxon>
        <taxon>Enoplea</taxon>
        <taxon>Dorylaimia</taxon>
        <taxon>Mermithida</taxon>
        <taxon>Mermithoidea</taxon>
        <taxon>Mermithidae</taxon>
        <taxon>Romanomermis</taxon>
    </lineage>
</organism>
<dbReference type="GO" id="GO:0030388">
    <property type="term" value="P:fructose 1,6-bisphosphate metabolic process"/>
    <property type="evidence" value="ECO:0007669"/>
    <property type="project" value="TreeGrafter"/>
</dbReference>
<dbReference type="PANTHER" id="PTHR13697:SF4">
    <property type="entry name" value="ATP-DEPENDENT 6-PHOSPHOFRUCTOKINASE"/>
    <property type="match status" value="1"/>
</dbReference>
<evidence type="ECO:0000256" key="13">
    <source>
        <dbReference type="ARBA" id="ARBA00048070"/>
    </source>
</evidence>
<feature type="domain" description="Phosphofructokinase" evidence="14">
    <location>
        <begin position="2"/>
        <end position="64"/>
    </location>
</feature>
<evidence type="ECO:0000256" key="11">
    <source>
        <dbReference type="ARBA" id="ARBA00022842"/>
    </source>
</evidence>
<dbReference type="GO" id="GO:0003872">
    <property type="term" value="F:6-phosphofructokinase activity"/>
    <property type="evidence" value="ECO:0007669"/>
    <property type="project" value="UniProtKB-EC"/>
</dbReference>
<dbReference type="InterPro" id="IPR035966">
    <property type="entry name" value="PKF_sf"/>
</dbReference>
<dbReference type="GO" id="GO:0048029">
    <property type="term" value="F:monosaccharide binding"/>
    <property type="evidence" value="ECO:0007669"/>
    <property type="project" value="TreeGrafter"/>
</dbReference>
<evidence type="ECO:0000256" key="12">
    <source>
        <dbReference type="ARBA" id="ARBA00023152"/>
    </source>
</evidence>
<evidence type="ECO:0000256" key="10">
    <source>
        <dbReference type="ARBA" id="ARBA00022840"/>
    </source>
</evidence>
<dbReference type="GO" id="GO:0005945">
    <property type="term" value="C:6-phosphofructokinase complex"/>
    <property type="evidence" value="ECO:0007669"/>
    <property type="project" value="TreeGrafter"/>
</dbReference>
<evidence type="ECO:0000313" key="15">
    <source>
        <dbReference type="Proteomes" id="UP000887565"/>
    </source>
</evidence>
<comment type="pathway">
    <text evidence="3">Carbohydrate degradation; glycolysis; D-glyceraldehyde 3-phosphate and glycerone phosphate from D-glucose: step 3/4.</text>
</comment>
<dbReference type="GO" id="GO:0006002">
    <property type="term" value="P:fructose 6-phosphate metabolic process"/>
    <property type="evidence" value="ECO:0007669"/>
    <property type="project" value="InterPro"/>
</dbReference>
<dbReference type="Gene3D" id="3.40.50.460">
    <property type="entry name" value="Phosphofructokinase domain"/>
    <property type="match status" value="1"/>
</dbReference>
<keyword evidence="11" id="KW-0460">Magnesium</keyword>
<comment type="subcellular location">
    <subcellularLocation>
        <location evidence="2">Cytoplasm</location>
    </subcellularLocation>
</comment>